<evidence type="ECO:0000259" key="2">
    <source>
        <dbReference type="Pfam" id="PF00561"/>
    </source>
</evidence>
<comment type="caution">
    <text evidence="3">The sequence shown here is derived from an EMBL/GenBank/DDBJ whole genome shotgun (WGS) entry which is preliminary data.</text>
</comment>
<evidence type="ECO:0000313" key="4">
    <source>
        <dbReference type="Proteomes" id="UP000626242"/>
    </source>
</evidence>
<dbReference type="PANTHER" id="PTHR12277">
    <property type="entry name" value="ALPHA/BETA HYDROLASE DOMAIN-CONTAINING PROTEIN"/>
    <property type="match status" value="1"/>
</dbReference>
<dbReference type="Gene3D" id="3.40.50.1820">
    <property type="entry name" value="alpha/beta hydrolase"/>
    <property type="match status" value="1"/>
</dbReference>
<evidence type="ECO:0000256" key="1">
    <source>
        <dbReference type="SAM" id="SignalP"/>
    </source>
</evidence>
<sequence length="266" mass="29341">MKTKLLFFALFLSSLCFSQLDEKFYQPGKTMKPIENLKFQEFSIPAEKDTITGIFIESNVVPKATVLFFHGSGGNVSSYTFMVKPLADAGYQVMMIDFRGYGKSSGTPTHQNIQSDGQKFLEYALSLPQTTGKPVIIYGASMGSQIATHLAKNNPTVIEALILDGAMSSHADIASHFSPENAAMIQSIPFPYSAKEDVKTLTMPKLFIHSAADKMIPIAQAQIIFDNAPEPKKFLTYEGDHLEGMVKNGSEIIKNIEALMKKQKKL</sequence>
<feature type="domain" description="AB hydrolase-1" evidence="2">
    <location>
        <begin position="65"/>
        <end position="186"/>
    </location>
</feature>
<dbReference type="RefSeq" id="WP_251832552.1">
    <property type="nucleotide sequence ID" value="NZ_JACSPS010000001.1"/>
</dbReference>
<dbReference type="EMBL" id="JACSPS010000001">
    <property type="protein sequence ID" value="MBD8017347.1"/>
    <property type="molecule type" value="Genomic_DNA"/>
</dbReference>
<accession>A0ABR8WK79</accession>
<dbReference type="PANTHER" id="PTHR12277:SF81">
    <property type="entry name" value="PROTEIN ABHD13"/>
    <property type="match status" value="1"/>
</dbReference>
<dbReference type="InterPro" id="IPR000073">
    <property type="entry name" value="AB_hydrolase_1"/>
</dbReference>
<dbReference type="SUPFAM" id="SSF53474">
    <property type="entry name" value="alpha/beta-Hydrolases"/>
    <property type="match status" value="1"/>
</dbReference>
<evidence type="ECO:0000313" key="3">
    <source>
        <dbReference type="EMBL" id="MBD8017347.1"/>
    </source>
</evidence>
<dbReference type="Proteomes" id="UP000626242">
    <property type="component" value="Unassembled WGS sequence"/>
</dbReference>
<name>A0ABR8WK79_9FLAO</name>
<feature type="chain" id="PRO_5045400739" evidence="1">
    <location>
        <begin position="19"/>
        <end position="266"/>
    </location>
</feature>
<keyword evidence="1" id="KW-0732">Signal</keyword>
<reference evidence="3 4" key="1">
    <citation type="submission" date="2020-08" db="EMBL/GenBank/DDBJ databases">
        <title>A Genomic Blueprint of the Chicken Gut Microbiome.</title>
        <authorList>
            <person name="Gilroy R."/>
            <person name="Ravi A."/>
            <person name="Getino M."/>
            <person name="Pursley I."/>
            <person name="Horton D.L."/>
            <person name="Alikhan N.-F."/>
            <person name="Baker D."/>
            <person name="Gharbi K."/>
            <person name="Hall N."/>
            <person name="Watson M."/>
            <person name="Adriaenssens E.M."/>
            <person name="Foster-Nyarko E."/>
            <person name="Jarju S."/>
            <person name="Secka A."/>
            <person name="Antonio M."/>
            <person name="Oren A."/>
            <person name="Chaudhuri R."/>
            <person name="La Ragione R.M."/>
            <person name="Hildebrand F."/>
            <person name="Pallen M.J."/>
        </authorList>
    </citation>
    <scope>NUCLEOTIDE SEQUENCE [LARGE SCALE GENOMIC DNA]</scope>
    <source>
        <strain evidence="3 4">Sa1CVA4</strain>
    </source>
</reference>
<organism evidence="3 4">
    <name type="scientific">Kaistella pullorum</name>
    <dbReference type="NCBI Taxonomy" id="2763074"/>
    <lineage>
        <taxon>Bacteria</taxon>
        <taxon>Pseudomonadati</taxon>
        <taxon>Bacteroidota</taxon>
        <taxon>Flavobacteriia</taxon>
        <taxon>Flavobacteriales</taxon>
        <taxon>Weeksellaceae</taxon>
        <taxon>Chryseobacterium group</taxon>
        <taxon>Kaistella</taxon>
    </lineage>
</organism>
<dbReference type="Pfam" id="PF00561">
    <property type="entry name" value="Abhydrolase_1"/>
    <property type="match status" value="1"/>
</dbReference>
<keyword evidence="4" id="KW-1185">Reference proteome</keyword>
<dbReference type="GO" id="GO:0016787">
    <property type="term" value="F:hydrolase activity"/>
    <property type="evidence" value="ECO:0007669"/>
    <property type="project" value="UniProtKB-KW"/>
</dbReference>
<feature type="signal peptide" evidence="1">
    <location>
        <begin position="1"/>
        <end position="18"/>
    </location>
</feature>
<keyword evidence="3" id="KW-0378">Hydrolase</keyword>
<gene>
    <name evidence="3" type="ORF">H9628_02580</name>
</gene>
<protein>
    <submittedName>
        <fullName evidence="3">Alpha/beta fold hydrolase</fullName>
    </submittedName>
</protein>
<proteinExistence type="predicted"/>
<dbReference type="InterPro" id="IPR029058">
    <property type="entry name" value="AB_hydrolase_fold"/>
</dbReference>